<gene>
    <name evidence="1" type="ORF">A2122_02235</name>
</gene>
<dbReference type="EMBL" id="MHKU01000030">
    <property type="protein sequence ID" value="OGY96492.1"/>
    <property type="molecule type" value="Genomic_DNA"/>
</dbReference>
<reference evidence="1 2" key="1">
    <citation type="journal article" date="2016" name="Nat. Commun.">
        <title>Thousands of microbial genomes shed light on interconnected biogeochemical processes in an aquifer system.</title>
        <authorList>
            <person name="Anantharaman K."/>
            <person name="Brown C.T."/>
            <person name="Hug L.A."/>
            <person name="Sharon I."/>
            <person name="Castelle C.J."/>
            <person name="Probst A.J."/>
            <person name="Thomas B.C."/>
            <person name="Singh A."/>
            <person name="Wilkins M.J."/>
            <person name="Karaoz U."/>
            <person name="Brodie E.L."/>
            <person name="Williams K.H."/>
            <person name="Hubbard S.S."/>
            <person name="Banfield J.F."/>
        </authorList>
    </citation>
    <scope>NUCLEOTIDE SEQUENCE [LARGE SCALE GENOMIC DNA]</scope>
</reference>
<dbReference type="AlphaFoldDB" id="A0A1G2C4Z8"/>
<protein>
    <submittedName>
        <fullName evidence="1">Uncharacterized protein</fullName>
    </submittedName>
</protein>
<dbReference type="Proteomes" id="UP000176648">
    <property type="component" value="Unassembled WGS sequence"/>
</dbReference>
<evidence type="ECO:0000313" key="1">
    <source>
        <dbReference type="EMBL" id="OGY96492.1"/>
    </source>
</evidence>
<accession>A0A1G2C4Z8</accession>
<evidence type="ECO:0000313" key="2">
    <source>
        <dbReference type="Proteomes" id="UP000176648"/>
    </source>
</evidence>
<proteinExistence type="predicted"/>
<name>A0A1G2C4Z8_9BACT</name>
<comment type="caution">
    <text evidence="1">The sequence shown here is derived from an EMBL/GenBank/DDBJ whole genome shotgun (WGS) entry which is preliminary data.</text>
</comment>
<dbReference type="STRING" id="1798644.A2122_02235"/>
<sequence>MGGGTGSDVGIHPLATRRIVRIENWLEWKRHWLVAGSADELVGLLHVGFSKHPRTFEENVERICFYLDVADGWSGWQGMRQAMALSGAENPPSDEVDRVEVSEKAFRVLAKEVFGDGPGFPRHLLVSNIQLFSKILWFFGRSYNLPSSHAKEHFERSVNEFLVRFIKEIWGTGDEHPYFSMGHITQDAALRKRCFSARPDLVRIIAYLGKLRLLYSESILVDEASLEALAEIVRMFLKKKQKHTLVEAVALGSQAAEVFLLLKARNKGSELGVSLI</sequence>
<organism evidence="1 2">
    <name type="scientific">Candidatus Liptonbacteria bacterium GWB1_49_6</name>
    <dbReference type="NCBI Taxonomy" id="1798644"/>
    <lineage>
        <taxon>Bacteria</taxon>
        <taxon>Candidatus Liptoniibacteriota</taxon>
    </lineage>
</organism>